<dbReference type="CDD" id="cd09272">
    <property type="entry name" value="RNase_HI_RT_Ty1"/>
    <property type="match status" value="1"/>
</dbReference>
<protein>
    <submittedName>
        <fullName evidence="1">Uncharacterized protein</fullName>
    </submittedName>
</protein>
<gene>
    <name evidence="1" type="ORF">LIER_38218</name>
</gene>
<evidence type="ECO:0000313" key="1">
    <source>
        <dbReference type="EMBL" id="GAA0156122.1"/>
    </source>
</evidence>
<accession>A0AAV3PYU7</accession>
<proteinExistence type="predicted"/>
<sequence>MHTTHQSLILRNRLQFLVPTTKAVYKCLPAAIAELTWIHYLLCDLQVTLPTTPIAYCDNIAATYLAYNPVFHSRTKYISIDYHFVREKVAFGALKVVHIPNHAQLADVFIKALSGPNFRLAIFNLCRVQPSKIEGGC</sequence>
<organism evidence="1 2">
    <name type="scientific">Lithospermum erythrorhizon</name>
    <name type="common">Purple gromwell</name>
    <name type="synonym">Lithospermum officinale var. erythrorhizon</name>
    <dbReference type="NCBI Taxonomy" id="34254"/>
    <lineage>
        <taxon>Eukaryota</taxon>
        <taxon>Viridiplantae</taxon>
        <taxon>Streptophyta</taxon>
        <taxon>Embryophyta</taxon>
        <taxon>Tracheophyta</taxon>
        <taxon>Spermatophyta</taxon>
        <taxon>Magnoliopsida</taxon>
        <taxon>eudicotyledons</taxon>
        <taxon>Gunneridae</taxon>
        <taxon>Pentapetalae</taxon>
        <taxon>asterids</taxon>
        <taxon>lamiids</taxon>
        <taxon>Boraginales</taxon>
        <taxon>Boraginaceae</taxon>
        <taxon>Boraginoideae</taxon>
        <taxon>Lithospermeae</taxon>
        <taxon>Lithospermum</taxon>
    </lineage>
</organism>
<dbReference type="PANTHER" id="PTHR11439">
    <property type="entry name" value="GAG-POL-RELATED RETROTRANSPOSON"/>
    <property type="match status" value="1"/>
</dbReference>
<comment type="caution">
    <text evidence="1">The sequence shown here is derived from an EMBL/GenBank/DDBJ whole genome shotgun (WGS) entry which is preliminary data.</text>
</comment>
<dbReference type="Proteomes" id="UP001454036">
    <property type="component" value="Unassembled WGS sequence"/>
</dbReference>
<keyword evidence="2" id="KW-1185">Reference proteome</keyword>
<dbReference type="AlphaFoldDB" id="A0AAV3PYU7"/>
<dbReference type="EMBL" id="BAABME010019118">
    <property type="protein sequence ID" value="GAA0156122.1"/>
    <property type="molecule type" value="Genomic_DNA"/>
</dbReference>
<dbReference type="PANTHER" id="PTHR11439:SF524">
    <property type="entry name" value="RNA-DIRECTED DNA POLYMERASE, PROTEIN KINASE RLK-PELLE-DLSV FAMILY"/>
    <property type="match status" value="1"/>
</dbReference>
<reference evidence="1 2" key="1">
    <citation type="submission" date="2024-01" db="EMBL/GenBank/DDBJ databases">
        <title>The complete chloroplast genome sequence of Lithospermum erythrorhizon: insights into the phylogenetic relationship among Boraginaceae species and the maternal lineages of purple gromwells.</title>
        <authorList>
            <person name="Okada T."/>
            <person name="Watanabe K."/>
        </authorList>
    </citation>
    <scope>NUCLEOTIDE SEQUENCE [LARGE SCALE GENOMIC DNA]</scope>
</reference>
<evidence type="ECO:0000313" key="2">
    <source>
        <dbReference type="Proteomes" id="UP001454036"/>
    </source>
</evidence>
<name>A0AAV3PYU7_LITER</name>